<keyword evidence="10" id="KW-1185">Reference proteome</keyword>
<keyword evidence="4 9" id="KW-0418">Kinase</keyword>
<feature type="domain" description="Four-carbon acid sugar kinase N-terminal" evidence="7">
    <location>
        <begin position="6"/>
        <end position="217"/>
    </location>
</feature>
<dbReference type="Pfam" id="PF17042">
    <property type="entry name" value="NBD_C"/>
    <property type="match status" value="1"/>
</dbReference>
<protein>
    <submittedName>
        <fullName evidence="9">D-threonate kinase</fullName>
    </submittedName>
</protein>
<feature type="domain" description="Four-carbon acid sugar kinase nucleotide binding" evidence="8">
    <location>
        <begin position="226"/>
        <end position="392"/>
    </location>
</feature>
<evidence type="ECO:0000256" key="3">
    <source>
        <dbReference type="ARBA" id="ARBA00022741"/>
    </source>
</evidence>
<keyword evidence="2" id="KW-0808">Transferase</keyword>
<dbReference type="InterPro" id="IPR042213">
    <property type="entry name" value="NBD_C_sf"/>
</dbReference>
<name>A0ABN3Y466_9ENTE</name>
<evidence type="ECO:0000259" key="7">
    <source>
        <dbReference type="Pfam" id="PF07005"/>
    </source>
</evidence>
<evidence type="ECO:0000256" key="4">
    <source>
        <dbReference type="ARBA" id="ARBA00022777"/>
    </source>
</evidence>
<keyword evidence="6" id="KW-0119">Carbohydrate metabolism</keyword>
<dbReference type="EMBL" id="BAAAXQ010000015">
    <property type="protein sequence ID" value="GAA3012877.1"/>
    <property type="molecule type" value="Genomic_DNA"/>
</dbReference>
<comment type="caution">
    <text evidence="9">The sequence shown here is derived from an EMBL/GenBank/DDBJ whole genome shotgun (WGS) entry which is preliminary data.</text>
</comment>
<evidence type="ECO:0000313" key="10">
    <source>
        <dbReference type="Proteomes" id="UP001501577"/>
    </source>
</evidence>
<comment type="similarity">
    <text evidence="1">Belongs to the four-carbon acid sugar kinase family.</text>
</comment>
<dbReference type="RefSeq" id="WP_068708716.1">
    <property type="nucleotide sequence ID" value="NZ_BAAAXQ010000015.1"/>
</dbReference>
<evidence type="ECO:0000256" key="6">
    <source>
        <dbReference type="ARBA" id="ARBA00023277"/>
    </source>
</evidence>
<gene>
    <name evidence="9" type="ORF">GCM10019998_06360</name>
</gene>
<evidence type="ECO:0000256" key="1">
    <source>
        <dbReference type="ARBA" id="ARBA00005715"/>
    </source>
</evidence>
<dbReference type="Gene3D" id="3.40.50.10840">
    <property type="entry name" value="Putative sugar-binding, N-terminal domain"/>
    <property type="match status" value="1"/>
</dbReference>
<evidence type="ECO:0000259" key="8">
    <source>
        <dbReference type="Pfam" id="PF17042"/>
    </source>
</evidence>
<dbReference type="Pfam" id="PF07005">
    <property type="entry name" value="SBD_N"/>
    <property type="match status" value="1"/>
</dbReference>
<dbReference type="Gene3D" id="3.40.980.20">
    <property type="entry name" value="Four-carbon acid sugar kinase, nucleotide binding domain"/>
    <property type="match status" value="1"/>
</dbReference>
<evidence type="ECO:0000256" key="2">
    <source>
        <dbReference type="ARBA" id="ARBA00022679"/>
    </source>
</evidence>
<evidence type="ECO:0000256" key="5">
    <source>
        <dbReference type="ARBA" id="ARBA00022840"/>
    </source>
</evidence>
<dbReference type="Proteomes" id="UP001501577">
    <property type="component" value="Unassembled WGS sequence"/>
</dbReference>
<accession>A0ABN3Y466</accession>
<dbReference type="InterPro" id="IPR031475">
    <property type="entry name" value="NBD_C"/>
</dbReference>
<dbReference type="GO" id="GO:0016301">
    <property type="term" value="F:kinase activity"/>
    <property type="evidence" value="ECO:0007669"/>
    <property type="project" value="UniProtKB-KW"/>
</dbReference>
<evidence type="ECO:0000313" key="9">
    <source>
        <dbReference type="EMBL" id="GAA3012877.1"/>
    </source>
</evidence>
<sequence length="398" mass="44914">MENKYLIVADDFTGSNDTGVQLKKNNIDVDVLLFPSKELVENSVVLDTESRSLSEEDAYQKVKTLTADLVEKNQFSIVYKKIDSTLRGNIAQEVRALTEVYSPDIIVVAPAFPKIKRTTKKAVHYLDGVPLMETEIAKDPLTPLWTDNIYELFEKEFENSVKNISTRELENLTSLPENKVQVFDIEEEQDLEKVKELTLNDSRKILYVGSAGLAEYLFKRDEWPTLSVVGSISQVSLQQMEYAKNKGFHVINIEINDLIIEDRVEKYTKLVCESLMRKQDTIITVTRKRQDYLETIELFKNLGVSDKKEVSRMIKETLAKITKNVLANTPVSRLFLTGGDTAIEVINELGAKGCKIQKELSTGIVESCLVGGKYEGMKLVTKAGAFGDKDSLYSSLKQ</sequence>
<dbReference type="SUPFAM" id="SSF142764">
    <property type="entry name" value="YgbK-like"/>
    <property type="match status" value="1"/>
</dbReference>
<dbReference type="InterPro" id="IPR010737">
    <property type="entry name" value="4-carb_acid_sugar_kinase_N"/>
</dbReference>
<reference evidence="9 10" key="1">
    <citation type="journal article" date="2019" name="Int. J. Syst. Evol. Microbiol.">
        <title>The Global Catalogue of Microorganisms (GCM) 10K type strain sequencing project: providing services to taxonomists for standard genome sequencing and annotation.</title>
        <authorList>
            <consortium name="The Broad Institute Genomics Platform"/>
            <consortium name="The Broad Institute Genome Sequencing Center for Infectious Disease"/>
            <person name="Wu L."/>
            <person name="Ma J."/>
        </authorList>
    </citation>
    <scope>NUCLEOTIDE SEQUENCE [LARGE SCALE GENOMIC DNA]</scope>
    <source>
        <strain evidence="9 10">JCM 8736</strain>
    </source>
</reference>
<dbReference type="InterPro" id="IPR037051">
    <property type="entry name" value="4-carb_acid_sugar_kinase_N_sf"/>
</dbReference>
<keyword evidence="3" id="KW-0547">Nucleotide-binding</keyword>
<keyword evidence="5" id="KW-0067">ATP-binding</keyword>
<proteinExistence type="inferred from homology"/>
<organism evidence="9 10">
    <name type="scientific">Tetragenococcus solitarius</name>
    <dbReference type="NCBI Taxonomy" id="71453"/>
    <lineage>
        <taxon>Bacteria</taxon>
        <taxon>Bacillati</taxon>
        <taxon>Bacillota</taxon>
        <taxon>Bacilli</taxon>
        <taxon>Lactobacillales</taxon>
        <taxon>Enterococcaceae</taxon>
        <taxon>Tetragenococcus</taxon>
    </lineage>
</organism>